<proteinExistence type="predicted"/>
<keyword evidence="7" id="KW-0378">Hydrolase</keyword>
<dbReference type="InterPro" id="IPR050515">
    <property type="entry name" value="Beta-lactam/transpept"/>
</dbReference>
<dbReference type="InterPro" id="IPR036138">
    <property type="entry name" value="PBP_dimer_sf"/>
</dbReference>
<dbReference type="Proteomes" id="UP000176593">
    <property type="component" value="Unassembled WGS sequence"/>
</dbReference>
<evidence type="ECO:0000256" key="4">
    <source>
        <dbReference type="ARBA" id="ARBA00022519"/>
    </source>
</evidence>
<evidence type="ECO:0000256" key="13">
    <source>
        <dbReference type="SAM" id="Phobius"/>
    </source>
</evidence>
<dbReference type="AlphaFoldDB" id="A0A1F7VBS4"/>
<dbReference type="Gene3D" id="3.30.1390.30">
    <property type="entry name" value="Penicillin-binding protein 2a, domain 3"/>
    <property type="match status" value="1"/>
</dbReference>
<dbReference type="InterPro" id="IPR012338">
    <property type="entry name" value="Beta-lactam/transpept-like"/>
</dbReference>
<evidence type="ECO:0000256" key="7">
    <source>
        <dbReference type="ARBA" id="ARBA00022801"/>
    </source>
</evidence>
<evidence type="ECO:0000256" key="10">
    <source>
        <dbReference type="ARBA" id="ARBA00022989"/>
    </source>
</evidence>
<evidence type="ECO:0000256" key="5">
    <source>
        <dbReference type="ARBA" id="ARBA00022670"/>
    </source>
</evidence>
<comment type="subcellular location">
    <subcellularLocation>
        <location evidence="2">Cell membrane</location>
    </subcellularLocation>
    <subcellularLocation>
        <location evidence="1">Membrane</location>
        <topology evidence="1">Single-pass membrane protein</topology>
    </subcellularLocation>
</comment>
<evidence type="ECO:0000256" key="2">
    <source>
        <dbReference type="ARBA" id="ARBA00004236"/>
    </source>
</evidence>
<dbReference type="Gene3D" id="3.40.710.10">
    <property type="entry name" value="DD-peptidase/beta-lactamase superfamily"/>
    <property type="match status" value="1"/>
</dbReference>
<dbReference type="SUPFAM" id="SSF56519">
    <property type="entry name" value="Penicillin binding protein dimerisation domain"/>
    <property type="match status" value="1"/>
</dbReference>
<keyword evidence="11 13" id="KW-0472">Membrane</keyword>
<organism evidence="16 17">
    <name type="scientific">Candidatus Uhrbacteria bacterium RIFCSPLOWO2_02_FULL_48_18</name>
    <dbReference type="NCBI Taxonomy" id="1802408"/>
    <lineage>
        <taxon>Bacteria</taxon>
        <taxon>Candidatus Uhriibacteriota</taxon>
    </lineage>
</organism>
<evidence type="ECO:0000256" key="9">
    <source>
        <dbReference type="ARBA" id="ARBA00022984"/>
    </source>
</evidence>
<dbReference type="GO" id="GO:0009002">
    <property type="term" value="F:serine-type D-Ala-D-Ala carboxypeptidase activity"/>
    <property type="evidence" value="ECO:0007669"/>
    <property type="project" value="InterPro"/>
</dbReference>
<keyword evidence="5" id="KW-0645">Protease</keyword>
<dbReference type="GO" id="GO:0008658">
    <property type="term" value="F:penicillin binding"/>
    <property type="evidence" value="ECO:0007669"/>
    <property type="project" value="InterPro"/>
</dbReference>
<sequence length="642" mass="70474">MFNFWKRKSTSHIFVVQHHAGFGLKRNKSSDAIDITDGYISDDLSSHERSIRSTVSSKRLTIGFSLFFLVFFAFFSRALYLQGLKGSHFYALADANRYRVTRVVSPRGKILDRHGVVLATNVPSFLLTLTIADLPKEAEERELVIQGVSKQVGVQRADIDLLLTQYAKQPQEHVPVLRNIPYESAMRLTIEIAQYPGFNLIASVQRSYPSTAVSLSHVLGYMGKISPTESVQLASSGYRAIDQIGKTGIERTAETQLRGTPGKLVTEVNASGHELSVISKTDPISGTDVHLGIDLELQKFIEIQLQTILQQVHATRASVVAIDPRSGIVRALVSLPAFDNNLFSSQITNETYQQLAQDPNQPLFFRAISGEYPSGSIFKPVVAYAALAEHIVGEHTSFVSSGGLRVGEWFFPDWKGGGHGVTDVRKAIAESVNTYFYIIGGGFQDTIGLGVDRIAEYSRYFGFGAKTGIDLPNEATGFLPSKEWKEKAKGERWYVGDTYHLAIGQGDFLTTPLQMTVATATIANDGQAIQPHVIDSGEEIKKVEVKNLDATALRIVQEGMRQSVTVGSNRRLLSLQFPVAGKTGTAQSGAERPTHSWFTGYGPYDKPTLAITILVEEGGESTAAAVPLAEKIFAWWFAHGNR</sequence>
<dbReference type="InterPro" id="IPR005311">
    <property type="entry name" value="PBP_dimer"/>
</dbReference>
<accession>A0A1F7VBS4</accession>
<dbReference type="GO" id="GO:0008360">
    <property type="term" value="P:regulation of cell shape"/>
    <property type="evidence" value="ECO:0007669"/>
    <property type="project" value="UniProtKB-KW"/>
</dbReference>
<dbReference type="Pfam" id="PF03717">
    <property type="entry name" value="PBP_dimer"/>
    <property type="match status" value="1"/>
</dbReference>
<feature type="domain" description="Penicillin-binding protein dimerisation" evidence="15">
    <location>
        <begin position="104"/>
        <end position="277"/>
    </location>
</feature>
<feature type="transmembrane region" description="Helical" evidence="13">
    <location>
        <begin position="60"/>
        <end position="80"/>
    </location>
</feature>
<comment type="caution">
    <text evidence="16">The sequence shown here is derived from an EMBL/GenBank/DDBJ whole genome shotgun (WGS) entry which is preliminary data.</text>
</comment>
<reference evidence="16 17" key="1">
    <citation type="journal article" date="2016" name="Nat. Commun.">
        <title>Thousands of microbial genomes shed light on interconnected biogeochemical processes in an aquifer system.</title>
        <authorList>
            <person name="Anantharaman K."/>
            <person name="Brown C.T."/>
            <person name="Hug L.A."/>
            <person name="Sharon I."/>
            <person name="Castelle C.J."/>
            <person name="Probst A.J."/>
            <person name="Thomas B.C."/>
            <person name="Singh A."/>
            <person name="Wilkins M.J."/>
            <person name="Karaoz U."/>
            <person name="Brodie E.L."/>
            <person name="Williams K.H."/>
            <person name="Hubbard S.S."/>
            <person name="Banfield J.F."/>
        </authorList>
    </citation>
    <scope>NUCLEOTIDE SEQUENCE [LARGE SCALE GENOMIC DNA]</scope>
</reference>
<gene>
    <name evidence="16" type="ORF">A3I41_02745</name>
</gene>
<evidence type="ECO:0000259" key="14">
    <source>
        <dbReference type="Pfam" id="PF00905"/>
    </source>
</evidence>
<keyword evidence="3" id="KW-1003">Cell membrane</keyword>
<dbReference type="Pfam" id="PF00905">
    <property type="entry name" value="Transpeptidase"/>
    <property type="match status" value="1"/>
</dbReference>
<evidence type="ECO:0000256" key="8">
    <source>
        <dbReference type="ARBA" id="ARBA00022960"/>
    </source>
</evidence>
<keyword evidence="9" id="KW-0573">Peptidoglycan synthesis</keyword>
<evidence type="ECO:0000256" key="1">
    <source>
        <dbReference type="ARBA" id="ARBA00004167"/>
    </source>
</evidence>
<dbReference type="PANTHER" id="PTHR30627:SF2">
    <property type="entry name" value="PEPTIDOGLYCAN D,D-TRANSPEPTIDASE MRDA"/>
    <property type="match status" value="1"/>
</dbReference>
<dbReference type="InterPro" id="IPR001460">
    <property type="entry name" value="PCN-bd_Tpept"/>
</dbReference>
<keyword evidence="12" id="KW-0961">Cell wall biogenesis/degradation</keyword>
<dbReference type="PANTHER" id="PTHR30627">
    <property type="entry name" value="PEPTIDOGLYCAN D,D-TRANSPEPTIDASE"/>
    <property type="match status" value="1"/>
</dbReference>
<evidence type="ECO:0000256" key="11">
    <source>
        <dbReference type="ARBA" id="ARBA00023136"/>
    </source>
</evidence>
<keyword evidence="8" id="KW-0133">Cell shape</keyword>
<dbReference type="Gene3D" id="3.90.1310.10">
    <property type="entry name" value="Penicillin-binding protein 2a (Domain 2)"/>
    <property type="match status" value="1"/>
</dbReference>
<dbReference type="GO" id="GO:0009252">
    <property type="term" value="P:peptidoglycan biosynthetic process"/>
    <property type="evidence" value="ECO:0007669"/>
    <property type="project" value="UniProtKB-KW"/>
</dbReference>
<keyword evidence="6 13" id="KW-0812">Transmembrane</keyword>
<dbReference type="GO" id="GO:0071555">
    <property type="term" value="P:cell wall organization"/>
    <property type="evidence" value="ECO:0007669"/>
    <property type="project" value="UniProtKB-KW"/>
</dbReference>
<dbReference type="SUPFAM" id="SSF56601">
    <property type="entry name" value="beta-lactamase/transpeptidase-like"/>
    <property type="match status" value="1"/>
</dbReference>
<keyword evidence="4" id="KW-0997">Cell inner membrane</keyword>
<dbReference type="GO" id="GO:0006508">
    <property type="term" value="P:proteolysis"/>
    <property type="evidence" value="ECO:0007669"/>
    <property type="project" value="UniProtKB-KW"/>
</dbReference>
<evidence type="ECO:0000313" key="16">
    <source>
        <dbReference type="EMBL" id="OGL88002.1"/>
    </source>
</evidence>
<evidence type="ECO:0000259" key="15">
    <source>
        <dbReference type="Pfam" id="PF03717"/>
    </source>
</evidence>
<keyword evidence="10 13" id="KW-1133">Transmembrane helix</keyword>
<dbReference type="InterPro" id="IPR017790">
    <property type="entry name" value="Penicillin-binding_protein_2"/>
</dbReference>
<evidence type="ECO:0000256" key="12">
    <source>
        <dbReference type="ARBA" id="ARBA00023316"/>
    </source>
</evidence>
<evidence type="ECO:0000313" key="17">
    <source>
        <dbReference type="Proteomes" id="UP000176593"/>
    </source>
</evidence>
<dbReference type="GO" id="GO:0005886">
    <property type="term" value="C:plasma membrane"/>
    <property type="evidence" value="ECO:0007669"/>
    <property type="project" value="UniProtKB-SubCell"/>
</dbReference>
<dbReference type="GO" id="GO:0071972">
    <property type="term" value="F:peptidoglycan L,D-transpeptidase activity"/>
    <property type="evidence" value="ECO:0007669"/>
    <property type="project" value="TreeGrafter"/>
</dbReference>
<dbReference type="EMBL" id="MGEQ01000002">
    <property type="protein sequence ID" value="OGL88002.1"/>
    <property type="molecule type" value="Genomic_DNA"/>
</dbReference>
<name>A0A1F7VBS4_9BACT</name>
<protein>
    <submittedName>
        <fullName evidence="16">Penicillin-binding protein 2</fullName>
    </submittedName>
</protein>
<feature type="domain" description="Penicillin-binding protein transpeptidase" evidence="14">
    <location>
        <begin position="318"/>
        <end position="633"/>
    </location>
</feature>
<dbReference type="NCBIfam" id="TIGR03423">
    <property type="entry name" value="pbp2_mrdA"/>
    <property type="match status" value="1"/>
</dbReference>
<evidence type="ECO:0000256" key="6">
    <source>
        <dbReference type="ARBA" id="ARBA00022692"/>
    </source>
</evidence>
<evidence type="ECO:0000256" key="3">
    <source>
        <dbReference type="ARBA" id="ARBA00022475"/>
    </source>
</evidence>